<organism evidence="3 4">
    <name type="scientific">Nocardia testacea</name>
    <dbReference type="NCBI Taxonomy" id="248551"/>
    <lineage>
        <taxon>Bacteria</taxon>
        <taxon>Bacillati</taxon>
        <taxon>Actinomycetota</taxon>
        <taxon>Actinomycetes</taxon>
        <taxon>Mycobacteriales</taxon>
        <taxon>Nocardiaceae</taxon>
        <taxon>Nocardia</taxon>
    </lineage>
</organism>
<feature type="compositionally biased region" description="Basic and acidic residues" evidence="1">
    <location>
        <begin position="309"/>
        <end position="347"/>
    </location>
</feature>
<proteinExistence type="predicted"/>
<dbReference type="EMBL" id="JBIRYL010000001">
    <property type="protein sequence ID" value="MFI2228764.1"/>
    <property type="molecule type" value="Genomic_DNA"/>
</dbReference>
<dbReference type="Pfam" id="PF15649">
    <property type="entry name" value="Tox-REase-7"/>
    <property type="match status" value="1"/>
</dbReference>
<feature type="region of interest" description="Disordered" evidence="1">
    <location>
        <begin position="306"/>
        <end position="361"/>
    </location>
</feature>
<gene>
    <name evidence="3" type="ORF">ACH49Z_02810</name>
</gene>
<feature type="region of interest" description="Disordered" evidence="1">
    <location>
        <begin position="84"/>
        <end position="129"/>
    </location>
</feature>
<sequence length="431" mass="46602">MLDVDPELFYDLSGQYSRASRATSAALRTMDQELRGAVKMSGSDDDGVLWARGYFVAGVEAVVTAGKATDVLARMAALVRQTGVNHDQSEDAEAYNTPGGPLPASDPGAVTFTARPLKNPAEGTRPEPAGWAVLMGSTKWINGNTELMQKAATSWQTAAGIYSTQDTDLRTKMRNLSGSSTPELPDLQNTHTSVLDGVEILGDAMRQQAGATGGYAEVLKAAQEGAEYELQLQVVAQAINTVNAATIGRPIQKAILEAAELELDHSRRKIQEMLNGLADARRVSVMTFTAVSNTVTSVMTTKFQPVLDKQLKRPPERTRADQARRNKLEGAKAEARAGIDPTKKKESIPSASGTAKNRVPDDLDATNKRLTEVKNVQNQALTLQIQDDLAYCQANGYEFVLITDNATTLSPDLQNLINQGKIKHVRMDFQS</sequence>
<evidence type="ECO:0000313" key="4">
    <source>
        <dbReference type="Proteomes" id="UP001611494"/>
    </source>
</evidence>
<comment type="caution">
    <text evidence="3">The sequence shown here is derived from an EMBL/GenBank/DDBJ whole genome shotgun (WGS) entry which is preliminary data.</text>
</comment>
<feature type="domain" description="Tox-REase-7" evidence="2">
    <location>
        <begin position="330"/>
        <end position="413"/>
    </location>
</feature>
<keyword evidence="4" id="KW-1185">Reference proteome</keyword>
<accession>A0ABW7VQ90</accession>
<name>A0ABW7VQ90_9NOCA</name>
<dbReference type="RefSeq" id="WP_397062072.1">
    <property type="nucleotide sequence ID" value="NZ_JBIRYL010000001.1"/>
</dbReference>
<evidence type="ECO:0000259" key="2">
    <source>
        <dbReference type="Pfam" id="PF15649"/>
    </source>
</evidence>
<dbReference type="Proteomes" id="UP001611494">
    <property type="component" value="Unassembled WGS sequence"/>
</dbReference>
<protein>
    <submittedName>
        <fullName evidence="3">Toxin</fullName>
    </submittedName>
</protein>
<evidence type="ECO:0000256" key="1">
    <source>
        <dbReference type="SAM" id="MobiDB-lite"/>
    </source>
</evidence>
<evidence type="ECO:0000313" key="3">
    <source>
        <dbReference type="EMBL" id="MFI2228764.1"/>
    </source>
</evidence>
<reference evidence="3 4" key="1">
    <citation type="submission" date="2024-10" db="EMBL/GenBank/DDBJ databases">
        <title>The Natural Products Discovery Center: Release of the First 8490 Sequenced Strains for Exploring Actinobacteria Biosynthetic Diversity.</title>
        <authorList>
            <person name="Kalkreuter E."/>
            <person name="Kautsar S.A."/>
            <person name="Yang D."/>
            <person name="Bader C.D."/>
            <person name="Teijaro C.N."/>
            <person name="Fluegel L."/>
            <person name="Davis C.M."/>
            <person name="Simpson J.R."/>
            <person name="Lauterbach L."/>
            <person name="Steele A.D."/>
            <person name="Gui C."/>
            <person name="Meng S."/>
            <person name="Li G."/>
            <person name="Viehrig K."/>
            <person name="Ye F."/>
            <person name="Su P."/>
            <person name="Kiefer A.F."/>
            <person name="Nichols A."/>
            <person name="Cepeda A.J."/>
            <person name="Yan W."/>
            <person name="Fan B."/>
            <person name="Jiang Y."/>
            <person name="Adhikari A."/>
            <person name="Zheng C.-J."/>
            <person name="Schuster L."/>
            <person name="Cowan T.M."/>
            <person name="Smanski M.J."/>
            <person name="Chevrette M.G."/>
            <person name="De Carvalho L.P.S."/>
            <person name="Shen B."/>
        </authorList>
    </citation>
    <scope>NUCLEOTIDE SEQUENCE [LARGE SCALE GENOMIC DNA]</scope>
    <source>
        <strain evidence="3 4">NPDC019377</strain>
    </source>
</reference>
<dbReference type="InterPro" id="IPR028903">
    <property type="entry name" value="Tox-REase-7_dom"/>
</dbReference>